<dbReference type="GO" id="GO:0004239">
    <property type="term" value="F:initiator methionyl aminopeptidase activity"/>
    <property type="evidence" value="ECO:0007669"/>
    <property type="project" value="UniProtKB-EC"/>
</dbReference>
<dbReference type="PANTHER" id="PTHR43330">
    <property type="entry name" value="METHIONINE AMINOPEPTIDASE"/>
    <property type="match status" value="1"/>
</dbReference>
<gene>
    <name evidence="1" type="ORF">glysoja_034141</name>
</gene>
<keyword evidence="1" id="KW-0378">Hydrolase</keyword>
<dbReference type="Gene3D" id="3.90.230.10">
    <property type="entry name" value="Creatinase/methionine aminopeptidase superfamily"/>
    <property type="match status" value="1"/>
</dbReference>
<dbReference type="AlphaFoldDB" id="A0A0B2PNX9"/>
<dbReference type="Proteomes" id="UP000053555">
    <property type="component" value="Unassembled WGS sequence"/>
</dbReference>
<dbReference type="EC" id="3.4.11.18" evidence="1"/>
<proteinExistence type="predicted"/>
<sequence>MALTASLAHNSFLKIPTAIHSEASPLCSSFMGSPPTLSRSSTLPGNQSLSRNQFVVFARKISGLEEAMNIRRDRELQVVTKFKKRPPLRCGRVSPRLPVPDHIPRPPYVGSDILPEIASEHQVHDYEGIAKMRAAGELAARVLNFAGTMVRHIELDLFFVREKVIGKHIQVVHVPVVDQRADILPKACSPSTFIVHRSKLRVVDKPLTNPS</sequence>
<keyword evidence="1" id="KW-0031">Aminopeptidase</keyword>
<evidence type="ECO:0000313" key="1">
    <source>
        <dbReference type="EMBL" id="KHN10795.1"/>
    </source>
</evidence>
<name>A0A0B2PNX9_GLYSO</name>
<reference evidence="1" key="1">
    <citation type="submission" date="2014-07" db="EMBL/GenBank/DDBJ databases">
        <title>Identification of a novel salt tolerance gene in wild soybean by whole-genome sequencing.</title>
        <authorList>
            <person name="Lam H.-M."/>
            <person name="Qi X."/>
            <person name="Li M.-W."/>
            <person name="Liu X."/>
            <person name="Xie M."/>
            <person name="Ni M."/>
            <person name="Xu X."/>
        </authorList>
    </citation>
    <scope>NUCLEOTIDE SEQUENCE [LARGE SCALE GENOMIC DNA]</scope>
    <source>
        <tissue evidence="1">Root</tissue>
    </source>
</reference>
<dbReference type="PANTHER" id="PTHR43330:SF8">
    <property type="entry name" value="METHIONINE AMINOPEPTIDASE 1D, MITOCHONDRIAL"/>
    <property type="match status" value="1"/>
</dbReference>
<dbReference type="InterPro" id="IPR036005">
    <property type="entry name" value="Creatinase/aminopeptidase-like"/>
</dbReference>
<dbReference type="GO" id="GO:0070006">
    <property type="term" value="F:metalloaminopeptidase activity"/>
    <property type="evidence" value="ECO:0007669"/>
    <property type="project" value="TreeGrafter"/>
</dbReference>
<accession>A0A0B2PNX9</accession>
<dbReference type="EMBL" id="KN664174">
    <property type="protein sequence ID" value="KHN10795.1"/>
    <property type="molecule type" value="Genomic_DNA"/>
</dbReference>
<dbReference type="GO" id="GO:0009507">
    <property type="term" value="C:chloroplast"/>
    <property type="evidence" value="ECO:0007669"/>
    <property type="project" value="TreeGrafter"/>
</dbReference>
<organism evidence="1">
    <name type="scientific">Glycine soja</name>
    <name type="common">Wild soybean</name>
    <dbReference type="NCBI Taxonomy" id="3848"/>
    <lineage>
        <taxon>Eukaryota</taxon>
        <taxon>Viridiplantae</taxon>
        <taxon>Streptophyta</taxon>
        <taxon>Embryophyta</taxon>
        <taxon>Tracheophyta</taxon>
        <taxon>Spermatophyta</taxon>
        <taxon>Magnoliopsida</taxon>
        <taxon>eudicotyledons</taxon>
        <taxon>Gunneridae</taxon>
        <taxon>Pentapetalae</taxon>
        <taxon>rosids</taxon>
        <taxon>fabids</taxon>
        <taxon>Fabales</taxon>
        <taxon>Fabaceae</taxon>
        <taxon>Papilionoideae</taxon>
        <taxon>50 kb inversion clade</taxon>
        <taxon>NPAAA clade</taxon>
        <taxon>indigoferoid/millettioid clade</taxon>
        <taxon>Phaseoleae</taxon>
        <taxon>Glycine</taxon>
        <taxon>Glycine subgen. Soja</taxon>
    </lineage>
</organism>
<protein>
    <submittedName>
        <fullName evidence="1">Methionine aminopeptidase 1B, chloroplastic</fullName>
        <ecNumber evidence="1">3.4.11.18</ecNumber>
    </submittedName>
</protein>
<keyword evidence="1" id="KW-0645">Protease</keyword>